<sequence length="806" mass="88360">MLGPNGAQPATYPGVRFLKITMLADDPLPVFPWPFIVRSVDYTMPVTVADVVFHIRSNFRQKMHDHELYALKAERKDILDRAFYTRIGSMETEEVYRASLRVDYLGSNYVFRGLELSPDGEGFMLFVGPPYGPSTPRSRFAPDFNIAMAAERVIEQPFVDADDDDMPPLVEPPSVTFTFATNMTPDMYSMGPAGFESTPVNDVVQSSYPLSPEPIFASFEARTSHTKKKDANHIPRPPNAFILFRSSFIKAQHIPEKIEGNHSALSKIIGKYWRTLPPQEKEKWEAKAIVALAEHRKKYPDWRFRPGANVLSKVKDGPRRRNNRKGRGEVEKDVKIRSKRCDKIADLLVAGKTGMDLEAAIQQYDCETGGGPKADDEDGCGVLVMKIENPAGLSQTTNLRGESAVTRITATVGGQRADASVAGTRPADCRSSMQGPAADARFDTPLTSMFKRSSSAPAAPDRPWSAQSLSPSPQIFTRRDSLSAIPPTNFSDSILASSQELHAHSDARVEHDIAVTPNQCTTRGDSVDSLLLCQSPSLSLASSPGYDSPATRPQWFDVYIENEASRYTPTLPAFIPDIDSPVSSPPAFPLEFNSEGEQGTMAVVDNSSATSCLGAPTSAQSYSSYSSLEGWDGVMSYPTKCMSGVYNPVTSPFVVTQLSPAEYDHDSVMKDALEAASYAQLEGYGMGYTSEHTIARQLSNTHIGLKLGITSKSSPSAYVKFFSPPALSRLLDDKSNQILSLEVVSFYSALLANPAVTLAQWENVVPRIDIGLNCTTSLEISPSSKCLRLDPRTVMPMLLPRFLCCC</sequence>
<evidence type="ECO:0000313" key="1">
    <source>
        <dbReference type="EMBL" id="KAJ3535749.1"/>
    </source>
</evidence>
<dbReference type="Proteomes" id="UP001148662">
    <property type="component" value="Unassembled WGS sequence"/>
</dbReference>
<proteinExistence type="predicted"/>
<keyword evidence="2" id="KW-1185">Reference proteome</keyword>
<dbReference type="EMBL" id="JANHOG010001519">
    <property type="protein sequence ID" value="KAJ3535749.1"/>
    <property type="molecule type" value="Genomic_DNA"/>
</dbReference>
<name>A0ACC1SAU3_9APHY</name>
<organism evidence="1 2">
    <name type="scientific">Phlebia brevispora</name>
    <dbReference type="NCBI Taxonomy" id="194682"/>
    <lineage>
        <taxon>Eukaryota</taxon>
        <taxon>Fungi</taxon>
        <taxon>Dikarya</taxon>
        <taxon>Basidiomycota</taxon>
        <taxon>Agaricomycotina</taxon>
        <taxon>Agaricomycetes</taxon>
        <taxon>Polyporales</taxon>
        <taxon>Meruliaceae</taxon>
        <taxon>Phlebia</taxon>
    </lineage>
</organism>
<accession>A0ACC1SAU3</accession>
<gene>
    <name evidence="1" type="ORF">NM688_g6932</name>
</gene>
<evidence type="ECO:0000313" key="2">
    <source>
        <dbReference type="Proteomes" id="UP001148662"/>
    </source>
</evidence>
<reference evidence="1" key="1">
    <citation type="submission" date="2022-07" db="EMBL/GenBank/DDBJ databases">
        <title>Genome Sequence of Phlebia brevispora.</title>
        <authorList>
            <person name="Buettner E."/>
        </authorList>
    </citation>
    <scope>NUCLEOTIDE SEQUENCE</scope>
    <source>
        <strain evidence="1">MPL23</strain>
    </source>
</reference>
<protein>
    <submittedName>
        <fullName evidence="1">Uncharacterized protein</fullName>
    </submittedName>
</protein>
<comment type="caution">
    <text evidence="1">The sequence shown here is derived from an EMBL/GenBank/DDBJ whole genome shotgun (WGS) entry which is preliminary data.</text>
</comment>